<comment type="catalytic activity">
    <reaction evidence="13 15">
        <text>riboflavin + ATP = FMN + ADP + H(+)</text>
        <dbReference type="Rhea" id="RHEA:14357"/>
        <dbReference type="ChEBI" id="CHEBI:15378"/>
        <dbReference type="ChEBI" id="CHEBI:30616"/>
        <dbReference type="ChEBI" id="CHEBI:57986"/>
        <dbReference type="ChEBI" id="CHEBI:58210"/>
        <dbReference type="ChEBI" id="CHEBI:456216"/>
        <dbReference type="EC" id="2.7.1.26"/>
    </reaction>
</comment>
<dbReference type="InterPro" id="IPR002606">
    <property type="entry name" value="Riboflavin_kinase_bac"/>
</dbReference>
<keyword evidence="9 15" id="KW-0418">Kinase</keyword>
<accession>C7RGP4</accession>
<dbReference type="RefSeq" id="WP_015777565.1">
    <property type="nucleotide sequence ID" value="NC_013171.1"/>
</dbReference>
<keyword evidence="10 15" id="KW-0274">FAD</keyword>
<dbReference type="UniPathway" id="UPA00277">
    <property type="reaction ID" value="UER00407"/>
</dbReference>
<dbReference type="HOGENOM" id="CLU_048437_0_2_9"/>
<dbReference type="NCBIfam" id="TIGR00083">
    <property type="entry name" value="ribF"/>
    <property type="match status" value="1"/>
</dbReference>
<comment type="similarity">
    <text evidence="15">Belongs to the ribF family.</text>
</comment>
<proteinExistence type="inferred from homology"/>
<dbReference type="KEGG" id="apr:Apre_0613"/>
<dbReference type="STRING" id="525919.Apre_0613"/>
<keyword evidence="6 15" id="KW-0808">Transferase</keyword>
<dbReference type="GO" id="GO:0003919">
    <property type="term" value="F:FMN adenylyltransferase activity"/>
    <property type="evidence" value="ECO:0007669"/>
    <property type="project" value="UniProtKB-UniRule"/>
</dbReference>
<evidence type="ECO:0000256" key="2">
    <source>
        <dbReference type="ARBA" id="ARBA00004726"/>
    </source>
</evidence>
<evidence type="ECO:0000256" key="15">
    <source>
        <dbReference type="PIRNR" id="PIRNR004491"/>
    </source>
</evidence>
<dbReference type="EC" id="2.7.1.26" evidence="15"/>
<dbReference type="CDD" id="cd02064">
    <property type="entry name" value="FAD_synthetase_N"/>
    <property type="match status" value="1"/>
</dbReference>
<comment type="function">
    <text evidence="1">Catalyzes the phosphorylation of riboflavin to FMN followed by the adenylation of FMN to FAD.</text>
</comment>
<keyword evidence="7 15" id="KW-0548">Nucleotidyltransferase</keyword>
<keyword evidence="11 15" id="KW-0067">ATP-binding</keyword>
<comment type="pathway">
    <text evidence="2 15">Cofactor biosynthesis; FAD biosynthesis; FAD from FMN: step 1/1.</text>
</comment>
<comment type="catalytic activity">
    <reaction evidence="14 15">
        <text>FMN + ATP + H(+) = FAD + diphosphate</text>
        <dbReference type="Rhea" id="RHEA:17237"/>
        <dbReference type="ChEBI" id="CHEBI:15378"/>
        <dbReference type="ChEBI" id="CHEBI:30616"/>
        <dbReference type="ChEBI" id="CHEBI:33019"/>
        <dbReference type="ChEBI" id="CHEBI:57692"/>
        <dbReference type="ChEBI" id="CHEBI:58210"/>
        <dbReference type="EC" id="2.7.7.2"/>
    </reaction>
</comment>
<dbReference type="OrthoDB" id="9803667at2"/>
<evidence type="ECO:0000256" key="11">
    <source>
        <dbReference type="ARBA" id="ARBA00022840"/>
    </source>
</evidence>
<dbReference type="Gene3D" id="3.40.50.620">
    <property type="entry name" value="HUPs"/>
    <property type="match status" value="1"/>
</dbReference>
<dbReference type="GO" id="GO:0009398">
    <property type="term" value="P:FMN biosynthetic process"/>
    <property type="evidence" value="ECO:0007669"/>
    <property type="project" value="UniProtKB-UniRule"/>
</dbReference>
<evidence type="ECO:0000256" key="4">
    <source>
        <dbReference type="ARBA" id="ARBA00022630"/>
    </source>
</evidence>
<dbReference type="PANTHER" id="PTHR22749">
    <property type="entry name" value="RIBOFLAVIN KINASE/FMN ADENYLYLTRANSFERASE"/>
    <property type="match status" value="1"/>
</dbReference>
<gene>
    <name evidence="17" type="ordered locus">Apre_0613</name>
</gene>
<dbReference type="GO" id="GO:0005524">
    <property type="term" value="F:ATP binding"/>
    <property type="evidence" value="ECO:0007669"/>
    <property type="project" value="UniProtKB-UniRule"/>
</dbReference>
<dbReference type="FunFam" id="2.40.30.30:FF:000003">
    <property type="entry name" value="Riboflavin biosynthesis protein"/>
    <property type="match status" value="1"/>
</dbReference>
<evidence type="ECO:0000313" key="17">
    <source>
        <dbReference type="EMBL" id="ACV28655.1"/>
    </source>
</evidence>
<evidence type="ECO:0000256" key="6">
    <source>
        <dbReference type="ARBA" id="ARBA00022679"/>
    </source>
</evidence>
<dbReference type="FunFam" id="3.40.50.620:FF:000021">
    <property type="entry name" value="Riboflavin biosynthesis protein"/>
    <property type="match status" value="1"/>
</dbReference>
<protein>
    <recommendedName>
        <fullName evidence="15">Riboflavin biosynthesis protein</fullName>
    </recommendedName>
    <domain>
        <recommendedName>
            <fullName evidence="15">Riboflavin kinase</fullName>
            <ecNumber evidence="15">2.7.1.26</ecNumber>
        </recommendedName>
        <alternativeName>
            <fullName evidence="15">Flavokinase</fullName>
        </alternativeName>
    </domain>
    <domain>
        <recommendedName>
            <fullName evidence="15">FMN adenylyltransferase</fullName>
            <ecNumber evidence="15">2.7.7.2</ecNumber>
        </recommendedName>
        <alternativeName>
            <fullName evidence="15">FAD pyrophosphorylase</fullName>
        </alternativeName>
        <alternativeName>
            <fullName evidence="15">FAD synthase</fullName>
        </alternativeName>
    </domain>
</protein>
<evidence type="ECO:0000256" key="14">
    <source>
        <dbReference type="ARBA" id="ARBA00049494"/>
    </source>
</evidence>
<dbReference type="PANTHER" id="PTHR22749:SF6">
    <property type="entry name" value="RIBOFLAVIN KINASE"/>
    <property type="match status" value="1"/>
</dbReference>
<keyword evidence="5 15" id="KW-0288">FMN</keyword>
<dbReference type="EC" id="2.7.7.2" evidence="15"/>
<evidence type="ECO:0000256" key="13">
    <source>
        <dbReference type="ARBA" id="ARBA00047880"/>
    </source>
</evidence>
<evidence type="ECO:0000256" key="8">
    <source>
        <dbReference type="ARBA" id="ARBA00022741"/>
    </source>
</evidence>
<evidence type="ECO:0000256" key="7">
    <source>
        <dbReference type="ARBA" id="ARBA00022695"/>
    </source>
</evidence>
<evidence type="ECO:0000313" key="18">
    <source>
        <dbReference type="Proteomes" id="UP000002294"/>
    </source>
</evidence>
<dbReference type="UniPathway" id="UPA00276">
    <property type="reaction ID" value="UER00406"/>
</dbReference>
<sequence length="319" mass="37154">MIEKIKIYDLNMDLPDLEKKAVSLGNFDGVHLGHQKLMKNNLEISKKYDLEPSVLLFKENTKLRLKDEKEYMTSLEDKIEILAEMGINTFCLIDFDEKFMNLSPREFIAEIINKKLNASFVICGKDYRFGRKASGNIETLRKLEDEYDYKTSVVEFEKEDEVNKISSNHIRDLIREGNISKVNKLLGRNYKIKGRVVDGAKRGRTLNFPTANLKLSFNYVLPVDGVYFTKVNIDGASFYALSNVGTNPTFDESYRKVETYILDFNQNIYGKDISIEFVEFFRYDIKFDSKEALIEQMNSDKKKAYEYLENILQNKDELV</sequence>
<dbReference type="GO" id="GO:0008531">
    <property type="term" value="F:riboflavin kinase activity"/>
    <property type="evidence" value="ECO:0007669"/>
    <property type="project" value="UniProtKB-UniRule"/>
</dbReference>
<evidence type="ECO:0000256" key="9">
    <source>
        <dbReference type="ARBA" id="ARBA00022777"/>
    </source>
</evidence>
<dbReference type="GO" id="GO:0006747">
    <property type="term" value="P:FAD biosynthetic process"/>
    <property type="evidence" value="ECO:0007669"/>
    <property type="project" value="UniProtKB-UniRule"/>
</dbReference>
<name>C7RGP4_ANAPD</name>
<dbReference type="PIRSF" id="PIRSF004491">
    <property type="entry name" value="FAD_Synth"/>
    <property type="match status" value="1"/>
</dbReference>
<dbReference type="eggNOG" id="COG0196">
    <property type="taxonomic scope" value="Bacteria"/>
</dbReference>
<evidence type="ECO:0000256" key="5">
    <source>
        <dbReference type="ARBA" id="ARBA00022643"/>
    </source>
</evidence>
<keyword evidence="8 15" id="KW-0547">Nucleotide-binding</keyword>
<dbReference type="Pfam" id="PF06574">
    <property type="entry name" value="FAD_syn"/>
    <property type="match status" value="1"/>
</dbReference>
<evidence type="ECO:0000256" key="1">
    <source>
        <dbReference type="ARBA" id="ARBA00002121"/>
    </source>
</evidence>
<dbReference type="AlphaFoldDB" id="C7RGP4"/>
<dbReference type="Gene3D" id="2.40.30.30">
    <property type="entry name" value="Riboflavin kinase-like"/>
    <property type="match status" value="1"/>
</dbReference>
<reference evidence="17 18" key="1">
    <citation type="journal article" date="2009" name="Stand. Genomic Sci.">
        <title>Complete genome sequence of Anaerococcus prevotii type strain (PC1).</title>
        <authorList>
            <person name="Labutti K."/>
            <person name="Pukall R."/>
            <person name="Steenblock K."/>
            <person name="Glavina Del Rio T."/>
            <person name="Tice H."/>
            <person name="Copeland A."/>
            <person name="Cheng J.F."/>
            <person name="Lucas S."/>
            <person name="Chen F."/>
            <person name="Nolan M."/>
            <person name="Bruce D."/>
            <person name="Goodwin L."/>
            <person name="Pitluck S."/>
            <person name="Ivanova N."/>
            <person name="Mavromatis K."/>
            <person name="Ovchinnikova G."/>
            <person name="Pati A."/>
            <person name="Chen A."/>
            <person name="Palaniappan K."/>
            <person name="Land M."/>
            <person name="Hauser L."/>
            <person name="Chang Y.J."/>
            <person name="Jeffries C.D."/>
            <person name="Chain P."/>
            <person name="Saunders E."/>
            <person name="Brettin T."/>
            <person name="Detter J.C."/>
            <person name="Han C."/>
            <person name="Goker M."/>
            <person name="Bristow J."/>
            <person name="Eisen J.A."/>
            <person name="Markowitz V."/>
            <person name="Hugenholtz P."/>
            <person name="Kyrpides N.C."/>
            <person name="Klenk H.P."/>
            <person name="Lapidus A."/>
        </authorList>
    </citation>
    <scope>NUCLEOTIDE SEQUENCE [LARGE SCALE GENOMIC DNA]</scope>
    <source>
        <strain evidence="18">ATCC 9321 / DSM 20548 / JCM 6508 / NCTC 11806 / PC1</strain>
    </source>
</reference>
<dbReference type="InterPro" id="IPR015864">
    <property type="entry name" value="FAD_synthase"/>
</dbReference>
<keyword evidence="4 15" id="KW-0285">Flavoprotein</keyword>
<dbReference type="InterPro" id="IPR014729">
    <property type="entry name" value="Rossmann-like_a/b/a_fold"/>
</dbReference>
<keyword evidence="12" id="KW-0511">Multifunctional enzyme</keyword>
<keyword evidence="18" id="KW-1185">Reference proteome</keyword>
<dbReference type="SUPFAM" id="SSF52374">
    <property type="entry name" value="Nucleotidylyl transferase"/>
    <property type="match status" value="1"/>
</dbReference>
<dbReference type="SUPFAM" id="SSF82114">
    <property type="entry name" value="Riboflavin kinase-like"/>
    <property type="match status" value="1"/>
</dbReference>
<evidence type="ECO:0000259" key="16">
    <source>
        <dbReference type="SMART" id="SM00904"/>
    </source>
</evidence>
<evidence type="ECO:0000256" key="10">
    <source>
        <dbReference type="ARBA" id="ARBA00022827"/>
    </source>
</evidence>
<dbReference type="Proteomes" id="UP000002294">
    <property type="component" value="Chromosome"/>
</dbReference>
<evidence type="ECO:0000256" key="3">
    <source>
        <dbReference type="ARBA" id="ARBA00005201"/>
    </source>
</evidence>
<dbReference type="InterPro" id="IPR015865">
    <property type="entry name" value="Riboflavin_kinase_bac/euk"/>
</dbReference>
<organism evidence="17 18">
    <name type="scientific">Anaerococcus prevotii (strain ATCC 9321 / DSM 20548 / JCM 6508 / NCTC 11806 / PC1)</name>
    <name type="common">Peptostreptococcus prevotii</name>
    <name type="synonym">Peptococcus prevotii</name>
    <dbReference type="NCBI Taxonomy" id="525919"/>
    <lineage>
        <taxon>Bacteria</taxon>
        <taxon>Bacillati</taxon>
        <taxon>Bacillota</taxon>
        <taxon>Tissierellia</taxon>
        <taxon>Tissierellales</taxon>
        <taxon>Peptoniphilaceae</taxon>
        <taxon>Anaerococcus</taxon>
    </lineage>
</organism>
<dbReference type="GO" id="GO:0009231">
    <property type="term" value="P:riboflavin biosynthetic process"/>
    <property type="evidence" value="ECO:0007669"/>
    <property type="project" value="InterPro"/>
</dbReference>
<dbReference type="InterPro" id="IPR023465">
    <property type="entry name" value="Riboflavin_kinase_dom_sf"/>
</dbReference>
<dbReference type="NCBIfam" id="NF004162">
    <property type="entry name" value="PRK05627.1-5"/>
    <property type="match status" value="1"/>
</dbReference>
<dbReference type="Pfam" id="PF01687">
    <property type="entry name" value="Flavokinase"/>
    <property type="match status" value="1"/>
</dbReference>
<feature type="domain" description="Riboflavin kinase" evidence="16">
    <location>
        <begin position="185"/>
        <end position="309"/>
    </location>
</feature>
<dbReference type="EMBL" id="CP001708">
    <property type="protein sequence ID" value="ACV28655.1"/>
    <property type="molecule type" value="Genomic_DNA"/>
</dbReference>
<comment type="pathway">
    <text evidence="3 15">Cofactor biosynthesis; FMN biosynthesis; FMN from riboflavin (ATP route): step 1/1.</text>
</comment>
<dbReference type="InterPro" id="IPR023468">
    <property type="entry name" value="Riboflavin_kinase"/>
</dbReference>
<evidence type="ECO:0000256" key="12">
    <source>
        <dbReference type="ARBA" id="ARBA00023268"/>
    </source>
</evidence>
<dbReference type="SMART" id="SM00904">
    <property type="entry name" value="Flavokinase"/>
    <property type="match status" value="1"/>
</dbReference>